<reference evidence="2" key="1">
    <citation type="submission" date="2022-11" db="UniProtKB">
        <authorList>
            <consortium name="WormBaseParasite"/>
        </authorList>
    </citation>
    <scope>IDENTIFICATION</scope>
</reference>
<name>A0A915I4R7_ROMCU</name>
<proteinExistence type="predicted"/>
<dbReference type="Proteomes" id="UP000887565">
    <property type="component" value="Unplaced"/>
</dbReference>
<protein>
    <submittedName>
        <fullName evidence="2">Uncharacterized protein</fullName>
    </submittedName>
</protein>
<organism evidence="1 2">
    <name type="scientific">Romanomermis culicivorax</name>
    <name type="common">Nematode worm</name>
    <dbReference type="NCBI Taxonomy" id="13658"/>
    <lineage>
        <taxon>Eukaryota</taxon>
        <taxon>Metazoa</taxon>
        <taxon>Ecdysozoa</taxon>
        <taxon>Nematoda</taxon>
        <taxon>Enoplea</taxon>
        <taxon>Dorylaimia</taxon>
        <taxon>Mermithida</taxon>
        <taxon>Mermithoidea</taxon>
        <taxon>Mermithidae</taxon>
        <taxon>Romanomermis</taxon>
    </lineage>
</organism>
<evidence type="ECO:0000313" key="2">
    <source>
        <dbReference type="WBParaSite" id="nRc.2.0.1.t08389-RA"/>
    </source>
</evidence>
<keyword evidence="1" id="KW-1185">Reference proteome</keyword>
<evidence type="ECO:0000313" key="1">
    <source>
        <dbReference type="Proteomes" id="UP000887565"/>
    </source>
</evidence>
<accession>A0A915I4R7</accession>
<dbReference type="AlphaFoldDB" id="A0A915I4R7"/>
<dbReference type="WBParaSite" id="nRc.2.0.1.t08389-RA">
    <property type="protein sequence ID" value="nRc.2.0.1.t08389-RA"/>
    <property type="gene ID" value="nRc.2.0.1.g08389"/>
</dbReference>
<sequence>MKFFWRDGSRRKFTKKRNLHLDLQGFQYPDIFNVIFKEMMITRMNKRDDLDVSIAFVEAKVTCKEERKLND</sequence>